<sequence length="158" mass="18012">MTPKKKTKNGKKKDQDLEAAARPSPTKAIRTVADLREDKDIWYKICVLIYDLRNAKDKTSENRTLQTTDELYLSMPYFSPDEAAAIKAARLDDGHTLEHAITTSLQNFFEKRRASGDCRPCGPHDMVPVYMTCFGIEKSEIEDEKLLSRIRRSGLKTT</sequence>
<feature type="compositionally biased region" description="Basic residues" evidence="1">
    <location>
        <begin position="1"/>
        <end position="11"/>
    </location>
</feature>
<reference evidence="2" key="1">
    <citation type="submission" date="2023-01" db="EMBL/GenBank/DDBJ databases">
        <authorList>
            <person name="Van Ghelder C."/>
            <person name="Rancurel C."/>
        </authorList>
    </citation>
    <scope>NUCLEOTIDE SEQUENCE</scope>
    <source>
        <strain evidence="2">CNCM I-4278</strain>
    </source>
</reference>
<accession>A0A9W4UCJ5</accession>
<dbReference type="Proteomes" id="UP001152607">
    <property type="component" value="Unassembled WGS sequence"/>
</dbReference>
<feature type="region of interest" description="Disordered" evidence="1">
    <location>
        <begin position="1"/>
        <end position="25"/>
    </location>
</feature>
<evidence type="ECO:0000313" key="2">
    <source>
        <dbReference type="EMBL" id="CAI6332864.1"/>
    </source>
</evidence>
<dbReference type="EMBL" id="CAOQHR010000003">
    <property type="protein sequence ID" value="CAI6332864.1"/>
    <property type="molecule type" value="Genomic_DNA"/>
</dbReference>
<keyword evidence="3" id="KW-1185">Reference proteome</keyword>
<organism evidence="2 3">
    <name type="scientific">Periconia digitata</name>
    <dbReference type="NCBI Taxonomy" id="1303443"/>
    <lineage>
        <taxon>Eukaryota</taxon>
        <taxon>Fungi</taxon>
        <taxon>Dikarya</taxon>
        <taxon>Ascomycota</taxon>
        <taxon>Pezizomycotina</taxon>
        <taxon>Dothideomycetes</taxon>
        <taxon>Pleosporomycetidae</taxon>
        <taxon>Pleosporales</taxon>
        <taxon>Massarineae</taxon>
        <taxon>Periconiaceae</taxon>
        <taxon>Periconia</taxon>
    </lineage>
</organism>
<name>A0A9W4UCJ5_9PLEO</name>
<gene>
    <name evidence="2" type="ORF">PDIGIT_LOCUS5897</name>
</gene>
<evidence type="ECO:0000313" key="3">
    <source>
        <dbReference type="Proteomes" id="UP001152607"/>
    </source>
</evidence>
<comment type="caution">
    <text evidence="2">The sequence shown here is derived from an EMBL/GenBank/DDBJ whole genome shotgun (WGS) entry which is preliminary data.</text>
</comment>
<protein>
    <submittedName>
        <fullName evidence="2">Uncharacterized protein</fullName>
    </submittedName>
</protein>
<proteinExistence type="predicted"/>
<dbReference type="OrthoDB" id="2740448at2759"/>
<dbReference type="AlphaFoldDB" id="A0A9W4UCJ5"/>
<evidence type="ECO:0000256" key="1">
    <source>
        <dbReference type="SAM" id="MobiDB-lite"/>
    </source>
</evidence>